<gene>
    <name evidence="4" type="ORF">SAMN05444391_1282</name>
</gene>
<name>A0A1M6T3D3_9AQUI</name>
<comment type="similarity">
    <text evidence="1 3">Belongs to the bacterial histone-like protein family.</text>
</comment>
<protein>
    <submittedName>
        <fullName evidence="4">DNA-binding protein HU-beta/integration host factor subunit beta</fullName>
    </submittedName>
</protein>
<sequence>MKRADLIKKLAGKFNLSRGEASYILDNFIDSLMECLVEHKRLEIRGFGTFYLKYRKGRFYKNPKTGVESYVDGRYLIVFKPSKKFFKGLKDEEV</sequence>
<evidence type="ECO:0000256" key="3">
    <source>
        <dbReference type="RuleBase" id="RU003939"/>
    </source>
</evidence>
<dbReference type="CDD" id="cd13836">
    <property type="entry name" value="IHF_B"/>
    <property type="match status" value="1"/>
</dbReference>
<reference evidence="4 5" key="1">
    <citation type="submission" date="2016-11" db="EMBL/GenBank/DDBJ databases">
        <authorList>
            <person name="Jaros S."/>
            <person name="Januszkiewicz K."/>
            <person name="Wedrychowicz H."/>
        </authorList>
    </citation>
    <scope>NUCLEOTIDE SEQUENCE [LARGE SCALE GENOMIC DNA]</scope>
    <source>
        <strain evidence="4 5">DSM 19557</strain>
    </source>
</reference>
<dbReference type="GO" id="GO:0005829">
    <property type="term" value="C:cytosol"/>
    <property type="evidence" value="ECO:0007669"/>
    <property type="project" value="TreeGrafter"/>
</dbReference>
<dbReference type="EMBL" id="LT670846">
    <property type="protein sequence ID" value="SHK51399.1"/>
    <property type="molecule type" value="Genomic_DNA"/>
</dbReference>
<accession>A0A1M6T3D3</accession>
<dbReference type="RefSeq" id="WP_079654380.1">
    <property type="nucleotide sequence ID" value="NZ_LT670846.1"/>
</dbReference>
<dbReference type="STRING" id="381751.SAMN05444391_1282"/>
<dbReference type="GO" id="GO:0030527">
    <property type="term" value="F:structural constituent of chromatin"/>
    <property type="evidence" value="ECO:0007669"/>
    <property type="project" value="InterPro"/>
</dbReference>
<dbReference type="InterPro" id="IPR000119">
    <property type="entry name" value="Hist_DNA-bd"/>
</dbReference>
<dbReference type="SMART" id="SM00411">
    <property type="entry name" value="BHL"/>
    <property type="match status" value="1"/>
</dbReference>
<organism evidence="4 5">
    <name type="scientific">Thermocrinis minervae</name>
    <dbReference type="NCBI Taxonomy" id="381751"/>
    <lineage>
        <taxon>Bacteria</taxon>
        <taxon>Pseudomonadati</taxon>
        <taxon>Aquificota</taxon>
        <taxon>Aquificia</taxon>
        <taxon>Aquificales</taxon>
        <taxon>Aquificaceae</taxon>
        <taxon>Thermocrinis</taxon>
    </lineage>
</organism>
<dbReference type="InterPro" id="IPR010992">
    <property type="entry name" value="IHF-like_DNA-bd_dom_sf"/>
</dbReference>
<evidence type="ECO:0000313" key="5">
    <source>
        <dbReference type="Proteomes" id="UP000189810"/>
    </source>
</evidence>
<dbReference type="PANTHER" id="PTHR33175:SF2">
    <property type="entry name" value="INTEGRATION HOST FACTOR SUBUNIT ALPHA"/>
    <property type="match status" value="1"/>
</dbReference>
<dbReference type="AlphaFoldDB" id="A0A1M6T3D3"/>
<dbReference type="GO" id="GO:0003677">
    <property type="term" value="F:DNA binding"/>
    <property type="evidence" value="ECO:0007669"/>
    <property type="project" value="UniProtKB-KW"/>
</dbReference>
<dbReference type="PRINTS" id="PR01727">
    <property type="entry name" value="DNABINDINGHU"/>
</dbReference>
<keyword evidence="2 4" id="KW-0238">DNA-binding</keyword>
<dbReference type="Gene3D" id="4.10.520.10">
    <property type="entry name" value="IHF-like DNA-binding proteins"/>
    <property type="match status" value="1"/>
</dbReference>
<dbReference type="Pfam" id="PF00216">
    <property type="entry name" value="Bac_DNA_binding"/>
    <property type="match status" value="1"/>
</dbReference>
<keyword evidence="5" id="KW-1185">Reference proteome</keyword>
<proteinExistence type="inferred from homology"/>
<evidence type="ECO:0000256" key="2">
    <source>
        <dbReference type="ARBA" id="ARBA00023125"/>
    </source>
</evidence>
<dbReference type="SUPFAM" id="SSF47729">
    <property type="entry name" value="IHF-like DNA-binding proteins"/>
    <property type="match status" value="1"/>
</dbReference>
<evidence type="ECO:0000313" key="4">
    <source>
        <dbReference type="EMBL" id="SHK51399.1"/>
    </source>
</evidence>
<evidence type="ECO:0000256" key="1">
    <source>
        <dbReference type="ARBA" id="ARBA00010529"/>
    </source>
</evidence>
<dbReference type="OrthoDB" id="9804203at2"/>
<dbReference type="PANTHER" id="PTHR33175">
    <property type="entry name" value="DNA-BINDING PROTEIN HU"/>
    <property type="match status" value="1"/>
</dbReference>
<dbReference type="Proteomes" id="UP000189810">
    <property type="component" value="Chromosome I"/>
</dbReference>